<gene>
    <name evidence="2" type="ORF">MEDL_26494</name>
</gene>
<evidence type="ECO:0000256" key="1">
    <source>
        <dbReference type="SAM" id="SignalP"/>
    </source>
</evidence>
<dbReference type="OrthoDB" id="6134459at2759"/>
<accession>A0A8S3S249</accession>
<feature type="chain" id="PRO_5035798992" description="SMB domain-containing protein" evidence="1">
    <location>
        <begin position="19"/>
        <end position="720"/>
    </location>
</feature>
<comment type="caution">
    <text evidence="2">The sequence shown here is derived from an EMBL/GenBank/DDBJ whole genome shotgun (WGS) entry which is preliminary data.</text>
</comment>
<reference evidence="2" key="1">
    <citation type="submission" date="2021-03" db="EMBL/GenBank/DDBJ databases">
        <authorList>
            <person name="Bekaert M."/>
        </authorList>
    </citation>
    <scope>NUCLEOTIDE SEQUENCE</scope>
</reference>
<keyword evidence="1" id="KW-0732">Signal</keyword>
<name>A0A8S3S249_MYTED</name>
<protein>
    <recommendedName>
        <fullName evidence="4">SMB domain-containing protein</fullName>
    </recommendedName>
</protein>
<evidence type="ECO:0000313" key="2">
    <source>
        <dbReference type="EMBL" id="CAG2212531.1"/>
    </source>
</evidence>
<feature type="signal peptide" evidence="1">
    <location>
        <begin position="1"/>
        <end position="18"/>
    </location>
</feature>
<evidence type="ECO:0000313" key="3">
    <source>
        <dbReference type="Proteomes" id="UP000683360"/>
    </source>
</evidence>
<dbReference type="AlphaFoldDB" id="A0A8S3S249"/>
<keyword evidence="3" id="KW-1185">Reference proteome</keyword>
<dbReference type="EMBL" id="CAJPWZ010001300">
    <property type="protein sequence ID" value="CAG2212531.1"/>
    <property type="molecule type" value="Genomic_DNA"/>
</dbReference>
<dbReference type="Proteomes" id="UP000683360">
    <property type="component" value="Unassembled WGS sequence"/>
</dbReference>
<evidence type="ECO:0008006" key="4">
    <source>
        <dbReference type="Google" id="ProtNLM"/>
    </source>
</evidence>
<sequence>MQSISYFLVCCILTVGAGDTNIDYLLDQYILICGSRLCDQTITFAPKIPAYLSICTECSCDDNCIFNGSCCPDKFFSLKLECTNTSIVSQNTESRDIFEDLFLMRVTCSEGTDPLSKSKCESNRTFSEKIQYMPVTSSKTMITYKNKFCAECNNESYYEQWIFNSVCDEFVDFNFISSLDEMFKTAIDKKCKISSNLTGLNTAGCYRVYGYNTIKTCNVSGSWITYNKDIEWACLHYNNRFLEFKNVFCYICNPPVKVEEVLTDCNTTWKLFWYEAYPNFQRACKELGQTTATYPFKNIYCYLCNSLPFRLSDRRVFMYVDASVNIEEKVVNGKYFQYTFEIDFLNGDFMDSYLKKQAYRSSETQLMTNHPVNLTELYTQYYAMTGNGHFCVNVSTNVIADERHNCGCSDGCHFDYKKPCCIDADFKYSTSCIHGYLVYDGCEDIAMDFNILSSMCQNTEDKSDLFSSIPVYAGANYKNIYCAMCRNHKNSSEAYHKAPISAIKRFKPWKFTLLCKNIIPIYFHAFLSHLFDTRFLSNCNFTLVPYICHKRCQTRQAYTKGNTSISWACKNFKSTPSSVDFYYKLNNPSLHKYQNIFCAMEETTYNETTTLIQQCNVTGRWNFNDEHIQRKCTHLPQIDFHYPYMNIFCKMCNEERIEYENNYEATVTCYHSVVGNDDISFRSLFSLLSYEEQEDSLGHGICKQSQVFDSIKVSIVNFHA</sequence>
<organism evidence="2 3">
    <name type="scientific">Mytilus edulis</name>
    <name type="common">Blue mussel</name>
    <dbReference type="NCBI Taxonomy" id="6550"/>
    <lineage>
        <taxon>Eukaryota</taxon>
        <taxon>Metazoa</taxon>
        <taxon>Spiralia</taxon>
        <taxon>Lophotrochozoa</taxon>
        <taxon>Mollusca</taxon>
        <taxon>Bivalvia</taxon>
        <taxon>Autobranchia</taxon>
        <taxon>Pteriomorphia</taxon>
        <taxon>Mytilida</taxon>
        <taxon>Mytiloidea</taxon>
        <taxon>Mytilidae</taxon>
        <taxon>Mytilinae</taxon>
        <taxon>Mytilus</taxon>
    </lineage>
</organism>
<proteinExistence type="predicted"/>